<accession>A0A8J6B9I7</accession>
<evidence type="ECO:0000313" key="3">
    <source>
        <dbReference type="Proteomes" id="UP000700334"/>
    </source>
</evidence>
<dbReference type="PANTHER" id="PTHR46063">
    <property type="entry name" value="KELCH DOMAIN-CONTAINING PROTEIN"/>
    <property type="match status" value="1"/>
</dbReference>
<feature type="chain" id="PRO_5035253969" evidence="1">
    <location>
        <begin position="21"/>
        <end position="270"/>
    </location>
</feature>
<proteinExistence type="predicted"/>
<comment type="caution">
    <text evidence="2">The sequence shown here is derived from an EMBL/GenBank/DDBJ whole genome shotgun (WGS) entry which is preliminary data.</text>
</comment>
<feature type="signal peptide" evidence="1">
    <location>
        <begin position="1"/>
        <end position="20"/>
    </location>
</feature>
<evidence type="ECO:0000313" key="2">
    <source>
        <dbReference type="EMBL" id="KAG8521104.1"/>
    </source>
</evidence>
<reference evidence="2" key="1">
    <citation type="journal article" date="2021" name="Evol. Appl.">
        <title>The genome of the Pyrenean desman and the effects of bottlenecks and inbreeding on the genomic landscape of an endangered species.</title>
        <authorList>
            <person name="Escoda L."/>
            <person name="Castresana J."/>
        </authorList>
    </citation>
    <scope>NUCLEOTIDE SEQUENCE</scope>
    <source>
        <strain evidence="2">IBE-C5619</strain>
    </source>
</reference>
<evidence type="ECO:0000256" key="1">
    <source>
        <dbReference type="SAM" id="SignalP"/>
    </source>
</evidence>
<protein>
    <submittedName>
        <fullName evidence="2">Kelch domain-containing protein 4</fullName>
    </submittedName>
</protein>
<dbReference type="InterPro" id="IPR011043">
    <property type="entry name" value="Gal_Oxase/kelch_b-propeller"/>
</dbReference>
<dbReference type="InterPro" id="IPR052588">
    <property type="entry name" value="Kelch_domain_protein"/>
</dbReference>
<keyword evidence="3" id="KW-1185">Reference proteome</keyword>
<gene>
    <name evidence="2" type="ORF">J0S82_003001</name>
</gene>
<feature type="non-terminal residue" evidence="2">
    <location>
        <position position="1"/>
    </location>
</feature>
<organism evidence="2 3">
    <name type="scientific">Galemys pyrenaicus</name>
    <name type="common">Iberian desman</name>
    <name type="synonym">Pyrenean desman</name>
    <dbReference type="NCBI Taxonomy" id="202257"/>
    <lineage>
        <taxon>Eukaryota</taxon>
        <taxon>Metazoa</taxon>
        <taxon>Chordata</taxon>
        <taxon>Craniata</taxon>
        <taxon>Vertebrata</taxon>
        <taxon>Euteleostomi</taxon>
        <taxon>Mammalia</taxon>
        <taxon>Eutheria</taxon>
        <taxon>Laurasiatheria</taxon>
        <taxon>Eulipotyphla</taxon>
        <taxon>Talpidae</taxon>
        <taxon>Galemys</taxon>
    </lineage>
</organism>
<dbReference type="EMBL" id="JAGFMF010011493">
    <property type="protein sequence ID" value="KAG8521104.1"/>
    <property type="molecule type" value="Genomic_DNA"/>
</dbReference>
<dbReference type="OrthoDB" id="9743785at2759"/>
<dbReference type="Proteomes" id="UP000700334">
    <property type="component" value="Unassembled WGS sequence"/>
</dbReference>
<sequence length="270" mass="30029">EVHLWRVVLPLLGPVGAALSHQDQGASQVHRRPSGCSGYHMATWKRQPIAVSGIHESPRDYVYWTCAHGASCSQQGQAPCRDQQPNGNIIIYWGYSKQTRKCAGGAHSADMFLLKLAEGREGRWMLTWIDPLGAKPWPRSGFSLAIALNHQTLRFAGVCDKEDESLEGSFHNTLYFQDTSKDCWLVGQLKRRKSEESPAVPTGRREYLKEIKEVVTEDGTVVTIKQVQLNDPSPRSTALRKWAAPERAKPLLQHHTGYEVGAALPQLGPA</sequence>
<name>A0A8J6B9I7_GALPY</name>
<dbReference type="PANTHER" id="PTHR46063:SF1">
    <property type="entry name" value="KELCH DOMAIN-CONTAINING PROTEIN 4"/>
    <property type="match status" value="1"/>
</dbReference>
<keyword evidence="1" id="KW-0732">Signal</keyword>
<dbReference type="AlphaFoldDB" id="A0A8J6B9I7"/>
<dbReference type="SUPFAM" id="SSF50965">
    <property type="entry name" value="Galactose oxidase, central domain"/>
    <property type="match status" value="1"/>
</dbReference>